<evidence type="ECO:0000313" key="4">
    <source>
        <dbReference type="Proteomes" id="UP000036834"/>
    </source>
</evidence>
<evidence type="ECO:0000313" key="5">
    <source>
        <dbReference type="Proteomes" id="UP000319578"/>
    </source>
</evidence>
<comment type="caution">
    <text evidence="3">The sequence shown here is derived from an EMBL/GenBank/DDBJ whole genome shotgun (WGS) entry which is preliminary data.</text>
</comment>
<dbReference type="Proteomes" id="UP000036834">
    <property type="component" value="Unassembled WGS sequence"/>
</dbReference>
<feature type="domain" description="Glycosyltransferase 2-like" evidence="1">
    <location>
        <begin position="8"/>
        <end position="170"/>
    </location>
</feature>
<reference evidence="3" key="2">
    <citation type="submission" date="2015-07" db="EMBL/GenBank/DDBJ databases">
        <title>MeaNS - Measles Nucleotide Surveillance Program.</title>
        <authorList>
            <person name="Tran T."/>
            <person name="Druce J."/>
        </authorList>
    </citation>
    <scope>NUCLEOTIDE SEQUENCE</scope>
    <source>
        <strain evidence="3">DSM 9887</strain>
    </source>
</reference>
<sequence>MIRKQLYVVIPARNEEAAIAHVIRQVPRNFSSLLHVTVLIVDDGSTDQTVAEALASGADEIYKMPVSSGLGAAVRSGLAEAYRRGADYVVLIDADNEYPAGQIPDLVALLLTKEADYVMGSRFMGTIKGMKWHRRLGNYLFTFLQMILLRQRLHDGQTGMRAFNRGALADVEIIHDYNYAQVMTLNLVRKGYRMKEIPIHYQVRTTGASFIRFVPYMTSVLSAICKEMFRKQDRSLR</sequence>
<dbReference type="RefSeq" id="WP_049742878.1">
    <property type="nucleotide sequence ID" value="NZ_BJON01000025.1"/>
</dbReference>
<dbReference type="InterPro" id="IPR050256">
    <property type="entry name" value="Glycosyltransferase_2"/>
</dbReference>
<keyword evidence="5" id="KW-1185">Reference proteome</keyword>
<dbReference type="AlphaFoldDB" id="A0A0K9YIG0"/>
<reference evidence="4" key="1">
    <citation type="submission" date="2015-07" db="EMBL/GenBank/DDBJ databases">
        <title>Genome sequencing project for genomic taxonomy and phylogenomics of Bacillus-like bacteria.</title>
        <authorList>
            <person name="Liu B."/>
            <person name="Wang J."/>
            <person name="Zhu Y."/>
            <person name="Liu G."/>
            <person name="Chen Q."/>
            <person name="Chen Z."/>
            <person name="Lan J."/>
            <person name="Che J."/>
            <person name="Ge C."/>
            <person name="Shi H."/>
            <person name="Pan Z."/>
            <person name="Liu X."/>
        </authorList>
    </citation>
    <scope>NUCLEOTIDE SEQUENCE [LARGE SCALE GENOMIC DNA]</scope>
    <source>
        <strain evidence="4">DSM 9887</strain>
    </source>
</reference>
<dbReference type="EMBL" id="BJON01000025">
    <property type="protein sequence ID" value="GED72076.1"/>
    <property type="molecule type" value="Genomic_DNA"/>
</dbReference>
<dbReference type="SUPFAM" id="SSF53448">
    <property type="entry name" value="Nucleotide-diphospho-sugar transferases"/>
    <property type="match status" value="1"/>
</dbReference>
<dbReference type="PANTHER" id="PTHR48090">
    <property type="entry name" value="UNDECAPRENYL-PHOSPHATE 4-DEOXY-4-FORMAMIDO-L-ARABINOSE TRANSFERASE-RELATED"/>
    <property type="match status" value="1"/>
</dbReference>
<dbReference type="Gene3D" id="3.90.550.10">
    <property type="entry name" value="Spore Coat Polysaccharide Biosynthesis Protein SpsA, Chain A"/>
    <property type="match status" value="1"/>
</dbReference>
<evidence type="ECO:0000259" key="1">
    <source>
        <dbReference type="Pfam" id="PF00535"/>
    </source>
</evidence>
<proteinExistence type="predicted"/>
<protein>
    <submittedName>
        <fullName evidence="3">Glycosyl transferase family 2</fullName>
    </submittedName>
</protein>
<keyword evidence="3" id="KW-0808">Transferase</keyword>
<dbReference type="GO" id="GO:0016740">
    <property type="term" value="F:transferase activity"/>
    <property type="evidence" value="ECO:0007669"/>
    <property type="project" value="UniProtKB-KW"/>
</dbReference>
<accession>A0A0K9YIG0</accession>
<reference evidence="2 5" key="3">
    <citation type="submission" date="2019-06" db="EMBL/GenBank/DDBJ databases">
        <title>Whole genome shotgun sequence of Brevibacillus reuszeri NBRC 15719.</title>
        <authorList>
            <person name="Hosoyama A."/>
            <person name="Uohara A."/>
            <person name="Ohji S."/>
            <person name="Ichikawa N."/>
        </authorList>
    </citation>
    <scope>NUCLEOTIDE SEQUENCE [LARGE SCALE GENOMIC DNA]</scope>
    <source>
        <strain evidence="2 5">NBRC 15719</strain>
    </source>
</reference>
<dbReference type="InterPro" id="IPR001173">
    <property type="entry name" value="Glyco_trans_2-like"/>
</dbReference>
<evidence type="ECO:0000313" key="2">
    <source>
        <dbReference type="EMBL" id="GED72076.1"/>
    </source>
</evidence>
<evidence type="ECO:0000313" key="3">
    <source>
        <dbReference type="EMBL" id="KNB68467.1"/>
    </source>
</evidence>
<organism evidence="3 4">
    <name type="scientific">Brevibacillus reuszeri</name>
    <dbReference type="NCBI Taxonomy" id="54915"/>
    <lineage>
        <taxon>Bacteria</taxon>
        <taxon>Bacillati</taxon>
        <taxon>Bacillota</taxon>
        <taxon>Bacilli</taxon>
        <taxon>Bacillales</taxon>
        <taxon>Paenibacillaceae</taxon>
        <taxon>Brevibacillus</taxon>
    </lineage>
</organism>
<dbReference type="PANTHER" id="PTHR48090:SF7">
    <property type="entry name" value="RFBJ PROTEIN"/>
    <property type="match status" value="1"/>
</dbReference>
<dbReference type="InterPro" id="IPR029044">
    <property type="entry name" value="Nucleotide-diphossugar_trans"/>
</dbReference>
<dbReference type="Pfam" id="PF00535">
    <property type="entry name" value="Glycos_transf_2"/>
    <property type="match status" value="1"/>
</dbReference>
<dbReference type="EMBL" id="LGIQ01000020">
    <property type="protein sequence ID" value="KNB68467.1"/>
    <property type="molecule type" value="Genomic_DNA"/>
</dbReference>
<dbReference type="PATRIC" id="fig|54915.3.peg.353"/>
<dbReference type="Proteomes" id="UP000319578">
    <property type="component" value="Unassembled WGS sequence"/>
</dbReference>
<gene>
    <name evidence="3" type="ORF">ADS79_33885</name>
    <name evidence="2" type="ORF">BRE01_57780</name>
</gene>
<dbReference type="STRING" id="54915.ADS79_33885"/>
<dbReference type="CDD" id="cd04179">
    <property type="entry name" value="DPM_DPG-synthase_like"/>
    <property type="match status" value="1"/>
</dbReference>
<name>A0A0K9YIG0_9BACL</name>
<dbReference type="OrthoDB" id="9810303at2"/>